<feature type="transmembrane region" description="Helical" evidence="6">
    <location>
        <begin position="166"/>
        <end position="188"/>
    </location>
</feature>
<dbReference type="AlphaFoldDB" id="A0A0D1JSV4"/>
<evidence type="ECO:0000256" key="5">
    <source>
        <dbReference type="PIRSR" id="PIRSR604254-1"/>
    </source>
</evidence>
<protein>
    <submittedName>
        <fullName evidence="7 8">Hemolysin</fullName>
    </submittedName>
</protein>
<evidence type="ECO:0000313" key="9">
    <source>
        <dbReference type="Proteomes" id="UP000032287"/>
    </source>
</evidence>
<feature type="transmembrane region" description="Helical" evidence="6">
    <location>
        <begin position="113"/>
        <end position="132"/>
    </location>
</feature>
<keyword evidence="5" id="KW-0479">Metal-binding</keyword>
<dbReference type="RefSeq" id="WP_043707670.1">
    <property type="nucleotide sequence ID" value="NZ_CP012873.1"/>
</dbReference>
<sequence>MPVLTNENRRYLITYETLNAVTHGLGVLAAVVGATLLLWESMHADFDGFTMAALWIYAVSIITFLLASTLFHALVFTKAGKVFQFLDHSGIYLVILGSYTPYTWLFLPHNVGWPIWGTIFGLTIAGIIYDLFFVGRWPWVSVLIYVVMGWLIILAFPSLHHSLTPFAFNLLLAGGITYTLGAGVYLIPKLPMSHVYWHLFVLGGAALMYVSIFSMLF</sequence>
<evidence type="ECO:0000256" key="6">
    <source>
        <dbReference type="SAM" id="Phobius"/>
    </source>
</evidence>
<dbReference type="STRING" id="137591.AO080_04885"/>
<dbReference type="GO" id="GO:0016020">
    <property type="term" value="C:membrane"/>
    <property type="evidence" value="ECO:0007669"/>
    <property type="project" value="UniProtKB-SubCell"/>
</dbReference>
<keyword evidence="3 6" id="KW-1133">Transmembrane helix</keyword>
<evidence type="ECO:0000256" key="2">
    <source>
        <dbReference type="ARBA" id="ARBA00022692"/>
    </source>
</evidence>
<dbReference type="InterPro" id="IPR004254">
    <property type="entry name" value="AdipoR/HlyIII-related"/>
</dbReference>
<keyword evidence="9" id="KW-1185">Reference proteome</keyword>
<reference evidence="7 10" key="2">
    <citation type="submission" date="2017-04" db="EMBL/GenBank/DDBJ databases">
        <title>Weissella cibaria strain m2 complete genome.</title>
        <authorList>
            <person name="Pan Q."/>
            <person name="Tan M."/>
            <person name="Yao F."/>
            <person name="Su S."/>
        </authorList>
    </citation>
    <scope>NUCLEOTIDE SEQUENCE [LARGE SCALE GENOMIC DNA]</scope>
    <source>
        <strain evidence="7 10">M2</strain>
    </source>
</reference>
<comment type="subcellular location">
    <subcellularLocation>
        <location evidence="1">Membrane</location>
        <topology evidence="1">Multi-pass membrane protein</topology>
    </subcellularLocation>
</comment>
<keyword evidence="4 6" id="KW-0472">Membrane</keyword>
<dbReference type="PANTHER" id="PTHR20855">
    <property type="entry name" value="ADIPOR/PROGESTIN RECEPTOR-RELATED"/>
    <property type="match status" value="1"/>
</dbReference>
<dbReference type="eggNOG" id="COG1272">
    <property type="taxonomic scope" value="Bacteria"/>
</dbReference>
<dbReference type="PANTHER" id="PTHR20855:SF3">
    <property type="entry name" value="LD03007P"/>
    <property type="match status" value="1"/>
</dbReference>
<evidence type="ECO:0000256" key="1">
    <source>
        <dbReference type="ARBA" id="ARBA00004141"/>
    </source>
</evidence>
<organism evidence="8 9">
    <name type="scientific">Weissella cibaria</name>
    <dbReference type="NCBI Taxonomy" id="137591"/>
    <lineage>
        <taxon>Bacteria</taxon>
        <taxon>Bacillati</taxon>
        <taxon>Bacillota</taxon>
        <taxon>Bacilli</taxon>
        <taxon>Lactobacillales</taxon>
        <taxon>Lactobacillaceae</taxon>
        <taxon>Weissella</taxon>
    </lineage>
</organism>
<evidence type="ECO:0000313" key="7">
    <source>
        <dbReference type="EMBL" id="AWF96258.1"/>
    </source>
</evidence>
<dbReference type="PATRIC" id="fig|137591.25.peg.851"/>
<feature type="transmembrane region" description="Helical" evidence="6">
    <location>
        <begin position="89"/>
        <end position="107"/>
    </location>
</feature>
<feature type="binding site" evidence="5">
    <location>
        <position position="198"/>
    </location>
    <ligand>
        <name>Zn(2+)</name>
        <dbReference type="ChEBI" id="CHEBI:29105"/>
    </ligand>
</feature>
<dbReference type="Pfam" id="PF03006">
    <property type="entry name" value="HlyIII"/>
    <property type="match status" value="1"/>
</dbReference>
<evidence type="ECO:0000256" key="4">
    <source>
        <dbReference type="ARBA" id="ARBA00023136"/>
    </source>
</evidence>
<accession>A0A0D1JSV4</accession>
<dbReference type="EMBL" id="JWHU01000012">
    <property type="protein sequence ID" value="KIU21122.1"/>
    <property type="molecule type" value="Genomic_DNA"/>
</dbReference>
<feature type="transmembrane region" description="Helical" evidence="6">
    <location>
        <begin position="20"/>
        <end position="39"/>
    </location>
</feature>
<dbReference type="Proteomes" id="UP000032287">
    <property type="component" value="Unassembled WGS sequence"/>
</dbReference>
<feature type="binding site" evidence="5">
    <location>
        <position position="194"/>
    </location>
    <ligand>
        <name>Zn(2+)</name>
        <dbReference type="ChEBI" id="CHEBI:29105"/>
    </ligand>
</feature>
<feature type="transmembrane region" description="Helical" evidence="6">
    <location>
        <begin position="54"/>
        <end position="77"/>
    </location>
</feature>
<feature type="transmembrane region" description="Helical" evidence="6">
    <location>
        <begin position="139"/>
        <end position="160"/>
    </location>
</feature>
<dbReference type="KEGG" id="wcb:AO080_04885"/>
<reference evidence="8" key="1">
    <citation type="journal article" date="2015" name="Microbiology (Mosc.)">
        <title>Genomics of the Weissella cibaria species with an examination of its metabolic traits.</title>
        <authorList>
            <person name="Lynch K.M."/>
            <person name="Lucid A."/>
            <person name="Arendt E.K."/>
            <person name="Sleator R.D."/>
            <person name="Lucey B."/>
            <person name="Coffey A."/>
        </authorList>
    </citation>
    <scope>NUCLEOTIDE SEQUENCE [LARGE SCALE GENOMIC DNA]</scope>
    <source>
        <strain evidence="8">MG1</strain>
    </source>
</reference>
<feature type="binding site" evidence="5">
    <location>
        <position position="72"/>
    </location>
    <ligand>
        <name>Zn(2+)</name>
        <dbReference type="ChEBI" id="CHEBI:29105"/>
    </ligand>
</feature>
<keyword evidence="2 6" id="KW-0812">Transmembrane</keyword>
<dbReference type="OrthoDB" id="9813689at2"/>
<dbReference type="EMBL" id="CP020928">
    <property type="protein sequence ID" value="AWF96258.1"/>
    <property type="molecule type" value="Genomic_DNA"/>
</dbReference>
<dbReference type="Proteomes" id="UP000244870">
    <property type="component" value="Chromosome"/>
</dbReference>
<dbReference type="GO" id="GO:0046872">
    <property type="term" value="F:metal ion binding"/>
    <property type="evidence" value="ECO:0007669"/>
    <property type="project" value="UniProtKB-KW"/>
</dbReference>
<name>A0A0D1JSV4_9LACO</name>
<feature type="transmembrane region" description="Helical" evidence="6">
    <location>
        <begin position="195"/>
        <end position="216"/>
    </location>
</feature>
<evidence type="ECO:0000313" key="8">
    <source>
        <dbReference type="EMBL" id="KIU21122.1"/>
    </source>
</evidence>
<evidence type="ECO:0000313" key="10">
    <source>
        <dbReference type="Proteomes" id="UP000244870"/>
    </source>
</evidence>
<evidence type="ECO:0000256" key="3">
    <source>
        <dbReference type="ARBA" id="ARBA00022989"/>
    </source>
</evidence>
<gene>
    <name evidence="7" type="ORF">B6254_1895</name>
    <name evidence="8" type="ORF">QX99_00881</name>
</gene>
<keyword evidence="5" id="KW-0862">Zinc</keyword>
<proteinExistence type="predicted"/>